<comment type="caution">
    <text evidence="2">The sequence shown here is derived from an EMBL/GenBank/DDBJ whole genome shotgun (WGS) entry which is preliminary data.</text>
</comment>
<evidence type="ECO:0000313" key="2">
    <source>
        <dbReference type="EMBL" id="KKL95606.1"/>
    </source>
</evidence>
<dbReference type="Pfam" id="PF04389">
    <property type="entry name" value="Peptidase_M28"/>
    <property type="match status" value="1"/>
</dbReference>
<reference evidence="2" key="1">
    <citation type="journal article" date="2015" name="Nature">
        <title>Complex archaea that bridge the gap between prokaryotes and eukaryotes.</title>
        <authorList>
            <person name="Spang A."/>
            <person name="Saw J.H."/>
            <person name="Jorgensen S.L."/>
            <person name="Zaremba-Niedzwiedzka K."/>
            <person name="Martijn J."/>
            <person name="Lind A.E."/>
            <person name="van Eijk R."/>
            <person name="Schleper C."/>
            <person name="Guy L."/>
            <person name="Ettema T.J."/>
        </authorList>
    </citation>
    <scope>NUCLEOTIDE SEQUENCE</scope>
</reference>
<proteinExistence type="predicted"/>
<name>A0A0F9GY30_9ZZZZ</name>
<dbReference type="SUPFAM" id="SSF53187">
    <property type="entry name" value="Zn-dependent exopeptidases"/>
    <property type="match status" value="1"/>
</dbReference>
<organism evidence="2">
    <name type="scientific">marine sediment metagenome</name>
    <dbReference type="NCBI Taxonomy" id="412755"/>
    <lineage>
        <taxon>unclassified sequences</taxon>
        <taxon>metagenomes</taxon>
        <taxon>ecological metagenomes</taxon>
    </lineage>
</organism>
<dbReference type="InterPro" id="IPR007484">
    <property type="entry name" value="Peptidase_M28"/>
</dbReference>
<gene>
    <name evidence="2" type="ORF">LCGC14_1852910</name>
</gene>
<dbReference type="Gene3D" id="3.40.630.10">
    <property type="entry name" value="Zn peptidases"/>
    <property type="match status" value="1"/>
</dbReference>
<sequence length="380" mass="41860">MPRDELIPTTDTIFAWVQEVFAQGVRRPGYPADRWAEQFCLDQFRTLGLENVRLEPVRLPYWEPRQWSLAVSAGGRKASIPCFPLPHSAPAQDLEAGLAVFNAGSPDDVRGRASLFDLPLMRQRHATLAALATWCYDPDGTFDQSVHVLPFGREIQAVMEPSIQAGAVAFIGVLSGYPGDSHDYYVPYDAFPRPLPGVWVNGSHGERLRSMLREGPVQVTLQVDSVREEITTHNVVGELPGADEEMVIIGSHHDGPWASAVEDASGISLVLAQAVYWSRLPPAERPHRLLFLLNSGHMAGGAGARSFIDRHQAALQRTVLEVHLEHAASEFVERDGAVVPSGHPEARWWFTSGIAPLQSAVRRAIEAEDMRRSLILPPTA</sequence>
<feature type="domain" description="Peptidase M28" evidence="1">
    <location>
        <begin position="234"/>
        <end position="363"/>
    </location>
</feature>
<accession>A0A0F9GY30</accession>
<dbReference type="EMBL" id="LAZR01018635">
    <property type="protein sequence ID" value="KKL95606.1"/>
    <property type="molecule type" value="Genomic_DNA"/>
</dbReference>
<protein>
    <recommendedName>
        <fullName evidence="1">Peptidase M28 domain-containing protein</fullName>
    </recommendedName>
</protein>
<evidence type="ECO:0000259" key="1">
    <source>
        <dbReference type="Pfam" id="PF04389"/>
    </source>
</evidence>
<feature type="non-terminal residue" evidence="2">
    <location>
        <position position="380"/>
    </location>
</feature>
<dbReference type="AlphaFoldDB" id="A0A0F9GY30"/>